<dbReference type="Proteomes" id="UP001155587">
    <property type="component" value="Unassembled WGS sequence"/>
</dbReference>
<protein>
    <submittedName>
        <fullName evidence="1">Type IV secretion system protein B4</fullName>
    </submittedName>
</protein>
<gene>
    <name evidence="1" type="ORF">MD535_22370</name>
</gene>
<evidence type="ECO:0000313" key="1">
    <source>
        <dbReference type="EMBL" id="MCW8348738.1"/>
    </source>
</evidence>
<name>A0A9X3CSP9_9VIBR</name>
<proteinExistence type="predicted"/>
<sequence length="831" mass="92520">MTALNTVIPTVASINEGVLTDTGDLLGVLSLSGIEPRLNAKQKTVITLLLRHILQRLPFEVTLSQYYLHFDSPPLHFKPRAHPRAALLSTRRAQFLNQERHLNQSELYWAVSIPPHVRFNDWGRGFFTLCLSAIVDSDKRAQLLQALSYRGCTLLEENALLAQLETLDDTLAGLDIGLGFKSLQNHRLSTGNVYALQRMLIELNPERLSRANATAPNRHWDHLLANVTVTPILHQGIHTLKIEGEKVVYARIASITGCGHDALPEAAFVSGLNPVMEKGNYLLLSRFSPLSRAQKRQMIADKEGALYRSQLSFMDLVTGQSGALDVRKKLEANPALNRALKALEAISNDDDHYGHYSSMLVVFESSPEALKASVKRLSNVMENSDFQLLWENVGLLRAYESLFLGARSLPYRQSVLSTTQAAALSLFFRSSSGVPTWMHGLKQEEAIYVFETDDGVPFHFTPFVGEKCLIACVGPTRSGKTFLKLCIASHFFKLGGQYCALDVDAGSEPAARFFGDDGAIFRLDNAQTTQGFNPFELCTGGDDDHFSRHITHLILLMLEKNESPELRVLTASEQDELSHAIRLTMSAAPPLNTLSALLGQCGPGLNKKLAQFKRGGKYGNLFDNDVDAIGALDKPFSVYNIQGVKDDKTLSALVNTEVFFRTVRLFEHPDYREKAKFLDVDECQYILAQPGAAEFLIAKARTWFKHGGGMGFWTQSPKHYHDLEEWDVLRSACTTFLFMADGEMDKDAYQSAFPFLTDEDCEVILGLKRNQQAYILQPELGIKTVINLFVEKEQYVIATSTAHEAAIANRVFATEPDIDKAIDSIIDTLDL</sequence>
<dbReference type="EMBL" id="JAKRRY010000045">
    <property type="protein sequence ID" value="MCW8348738.1"/>
    <property type="molecule type" value="Genomic_DNA"/>
</dbReference>
<dbReference type="Gene3D" id="1.10.8.730">
    <property type="match status" value="1"/>
</dbReference>
<keyword evidence="2" id="KW-1185">Reference proteome</keyword>
<organism evidence="1 2">
    <name type="scientific">Vibrio qingdaonensis</name>
    <dbReference type="NCBI Taxonomy" id="2829491"/>
    <lineage>
        <taxon>Bacteria</taxon>
        <taxon>Pseudomonadati</taxon>
        <taxon>Pseudomonadota</taxon>
        <taxon>Gammaproteobacteria</taxon>
        <taxon>Vibrionales</taxon>
        <taxon>Vibrionaceae</taxon>
        <taxon>Vibrio</taxon>
    </lineage>
</organism>
<dbReference type="SUPFAM" id="SSF52540">
    <property type="entry name" value="P-loop containing nucleoside triphosphate hydrolases"/>
    <property type="match status" value="1"/>
</dbReference>
<reference evidence="1" key="1">
    <citation type="submission" date="2022-02" db="EMBL/GenBank/DDBJ databases">
        <title>Vibrio sp. nov, a new bacterium isolated from seawater.</title>
        <authorList>
            <person name="Yuan Y."/>
        </authorList>
    </citation>
    <scope>NUCLEOTIDE SEQUENCE</scope>
    <source>
        <strain evidence="1">ZSDZ65</strain>
    </source>
</reference>
<comment type="caution">
    <text evidence="1">The sequence shown here is derived from an EMBL/GenBank/DDBJ whole genome shotgun (WGS) entry which is preliminary data.</text>
</comment>
<dbReference type="RefSeq" id="WP_265677348.1">
    <property type="nucleotide sequence ID" value="NZ_JAKRRY010000045.1"/>
</dbReference>
<dbReference type="AlphaFoldDB" id="A0A9X3CSP9"/>
<accession>A0A9X3CSP9</accession>
<dbReference type="InterPro" id="IPR027417">
    <property type="entry name" value="P-loop_NTPase"/>
</dbReference>
<dbReference type="Gene3D" id="3.40.50.300">
    <property type="entry name" value="P-loop containing nucleotide triphosphate hydrolases"/>
    <property type="match status" value="1"/>
</dbReference>
<evidence type="ECO:0000313" key="2">
    <source>
        <dbReference type="Proteomes" id="UP001155587"/>
    </source>
</evidence>